<dbReference type="InterPro" id="IPR002676">
    <property type="entry name" value="RimM_N"/>
</dbReference>
<evidence type="ECO:0000259" key="6">
    <source>
        <dbReference type="Pfam" id="PF01782"/>
    </source>
</evidence>
<dbReference type="Proteomes" id="UP000297031">
    <property type="component" value="Chromosome"/>
</dbReference>
<dbReference type="GO" id="GO:0006364">
    <property type="term" value="P:rRNA processing"/>
    <property type="evidence" value="ECO:0007669"/>
    <property type="project" value="UniProtKB-UniRule"/>
</dbReference>
<organism evidence="8 9">
    <name type="scientific">Muribaculum gordoncarteri</name>
    <dbReference type="NCBI Taxonomy" id="2530390"/>
    <lineage>
        <taxon>Bacteria</taxon>
        <taxon>Pseudomonadati</taxon>
        <taxon>Bacteroidota</taxon>
        <taxon>Bacteroidia</taxon>
        <taxon>Bacteroidales</taxon>
        <taxon>Muribaculaceae</taxon>
        <taxon>Muribaculum</taxon>
    </lineage>
</organism>
<dbReference type="PANTHER" id="PTHR33692">
    <property type="entry name" value="RIBOSOME MATURATION FACTOR RIMM"/>
    <property type="match status" value="1"/>
</dbReference>
<dbReference type="Gene3D" id="2.30.30.240">
    <property type="entry name" value="PRC-barrel domain"/>
    <property type="match status" value="1"/>
</dbReference>
<dbReference type="GO" id="GO:0042274">
    <property type="term" value="P:ribosomal small subunit biogenesis"/>
    <property type="evidence" value="ECO:0007669"/>
    <property type="project" value="UniProtKB-UniRule"/>
</dbReference>
<comment type="subcellular location">
    <subcellularLocation>
        <location evidence="5">Cytoplasm</location>
    </subcellularLocation>
</comment>
<dbReference type="GO" id="GO:0005840">
    <property type="term" value="C:ribosome"/>
    <property type="evidence" value="ECO:0007669"/>
    <property type="project" value="InterPro"/>
</dbReference>
<keyword evidence="9" id="KW-1185">Reference proteome</keyword>
<evidence type="ECO:0000256" key="1">
    <source>
        <dbReference type="ARBA" id="ARBA00022490"/>
    </source>
</evidence>
<comment type="similarity">
    <text evidence="5">Belongs to the RimM family.</text>
</comment>
<feature type="domain" description="RimM N-terminal" evidence="6">
    <location>
        <begin position="10"/>
        <end position="89"/>
    </location>
</feature>
<proteinExistence type="inferred from homology"/>
<keyword evidence="4 5" id="KW-0143">Chaperone</keyword>
<dbReference type="RefSeq" id="WP_136409913.1">
    <property type="nucleotide sequence ID" value="NZ_CP039393.1"/>
</dbReference>
<dbReference type="OrthoDB" id="9810331at2"/>
<dbReference type="Gene3D" id="2.40.30.60">
    <property type="entry name" value="RimM"/>
    <property type="match status" value="1"/>
</dbReference>
<dbReference type="HAMAP" id="MF_00014">
    <property type="entry name" value="Ribosome_mat_RimM"/>
    <property type="match status" value="1"/>
</dbReference>
<evidence type="ECO:0000256" key="2">
    <source>
        <dbReference type="ARBA" id="ARBA00022517"/>
    </source>
</evidence>
<reference evidence="8 9" key="1">
    <citation type="submission" date="2019-02" db="EMBL/GenBank/DDBJ databases">
        <title>Isolation and identification of novel species under the genus Muribaculum.</title>
        <authorList>
            <person name="Miyake S."/>
            <person name="Ding Y."/>
            <person name="Low A."/>
            <person name="Soh M."/>
            <person name="Seedorf H."/>
        </authorList>
    </citation>
    <scope>NUCLEOTIDE SEQUENCE [LARGE SCALE GENOMIC DNA]</scope>
    <source>
        <strain evidence="8 9">TLL-A4</strain>
    </source>
</reference>
<sequence length="176" mass="19725">MITSEQIIEIGKFGKPHGINGEISAFIDEDVDIEAINRIVMDVDGIYVPFFIDSLRPKRTETVLIKIDEIDDERHAARLTNRIIYALKEDEVKAAPDHDDDGFYASDLIGYTIVHANGEPVGTITDIEDSTENALFVINRPDGQPAYIPIADELIDEINPEERYIVMTLPEGILDL</sequence>
<dbReference type="SUPFAM" id="SSF50447">
    <property type="entry name" value="Translation proteins"/>
    <property type="match status" value="1"/>
</dbReference>
<dbReference type="SUPFAM" id="SSF50346">
    <property type="entry name" value="PRC-barrel domain"/>
    <property type="match status" value="1"/>
</dbReference>
<dbReference type="InterPro" id="IPR056792">
    <property type="entry name" value="PRC_RimM"/>
</dbReference>
<evidence type="ECO:0000256" key="5">
    <source>
        <dbReference type="HAMAP-Rule" id="MF_00014"/>
    </source>
</evidence>
<dbReference type="PANTHER" id="PTHR33692:SF1">
    <property type="entry name" value="RIBOSOME MATURATION FACTOR RIMM"/>
    <property type="match status" value="1"/>
</dbReference>
<dbReference type="EMBL" id="CP039393">
    <property type="protein sequence ID" value="QCD35099.1"/>
    <property type="molecule type" value="Genomic_DNA"/>
</dbReference>
<comment type="subunit">
    <text evidence="5">Binds ribosomal protein uS19.</text>
</comment>
<evidence type="ECO:0000256" key="3">
    <source>
        <dbReference type="ARBA" id="ARBA00022552"/>
    </source>
</evidence>
<evidence type="ECO:0000256" key="4">
    <source>
        <dbReference type="ARBA" id="ARBA00023186"/>
    </source>
</evidence>
<keyword evidence="1 5" id="KW-0963">Cytoplasm</keyword>
<evidence type="ECO:0000259" key="7">
    <source>
        <dbReference type="Pfam" id="PF24986"/>
    </source>
</evidence>
<keyword evidence="2 5" id="KW-0690">Ribosome biogenesis</keyword>
<protein>
    <recommendedName>
        <fullName evidence="5">Ribosome maturation factor RimM</fullName>
    </recommendedName>
</protein>
<keyword evidence="3 5" id="KW-0698">rRNA processing</keyword>
<dbReference type="Pfam" id="PF24986">
    <property type="entry name" value="PRC_RimM"/>
    <property type="match status" value="1"/>
</dbReference>
<evidence type="ECO:0000313" key="9">
    <source>
        <dbReference type="Proteomes" id="UP000297031"/>
    </source>
</evidence>
<dbReference type="AlphaFoldDB" id="A0A4P7VPN5"/>
<dbReference type="InterPro" id="IPR009000">
    <property type="entry name" value="Transl_B-barrel_sf"/>
</dbReference>
<dbReference type="KEGG" id="mgod:E7746_03980"/>
<evidence type="ECO:0000313" key="8">
    <source>
        <dbReference type="EMBL" id="QCD35099.1"/>
    </source>
</evidence>
<dbReference type="GO" id="GO:0043022">
    <property type="term" value="F:ribosome binding"/>
    <property type="evidence" value="ECO:0007669"/>
    <property type="project" value="InterPro"/>
</dbReference>
<comment type="function">
    <text evidence="5">An accessory protein needed during the final step in the assembly of 30S ribosomal subunit, possibly for assembly of the head region. Essential for efficient processing of 16S rRNA. May be needed both before and after RbfA during the maturation of 16S rRNA. It has affinity for free ribosomal 30S subunits but not for 70S ribosomes.</text>
</comment>
<dbReference type="InterPro" id="IPR011033">
    <property type="entry name" value="PRC_barrel-like_sf"/>
</dbReference>
<name>A0A4P7VPN5_9BACT</name>
<dbReference type="NCBIfam" id="TIGR02273">
    <property type="entry name" value="16S_RimM"/>
    <property type="match status" value="1"/>
</dbReference>
<dbReference type="InterPro" id="IPR036976">
    <property type="entry name" value="RimM_N_sf"/>
</dbReference>
<feature type="domain" description="Ribosome maturation factor RimM PRC barrel" evidence="7">
    <location>
        <begin position="106"/>
        <end position="173"/>
    </location>
</feature>
<gene>
    <name evidence="5 8" type="primary">rimM</name>
    <name evidence="8" type="ORF">E7746_03980</name>
</gene>
<accession>A0A4P7VPN5</accession>
<dbReference type="Pfam" id="PF01782">
    <property type="entry name" value="RimM"/>
    <property type="match status" value="1"/>
</dbReference>
<dbReference type="InterPro" id="IPR011961">
    <property type="entry name" value="RimM"/>
</dbReference>
<comment type="domain">
    <text evidence="5">The PRC barrel domain binds ribosomal protein uS19.</text>
</comment>
<dbReference type="GO" id="GO:0005737">
    <property type="term" value="C:cytoplasm"/>
    <property type="evidence" value="ECO:0007669"/>
    <property type="project" value="UniProtKB-SubCell"/>
</dbReference>